<feature type="coiled-coil region" evidence="3">
    <location>
        <begin position="273"/>
        <end position="314"/>
    </location>
</feature>
<evidence type="ECO:0000256" key="1">
    <source>
        <dbReference type="ARBA" id="ARBA00022754"/>
    </source>
</evidence>
<dbReference type="PROSITE" id="PS51842">
    <property type="entry name" value="IF_ROD_2"/>
    <property type="match status" value="1"/>
</dbReference>
<dbReference type="Ensembl" id="ENSSMAT00000024246.2">
    <property type="protein sequence ID" value="ENSSMAP00000023961.1"/>
    <property type="gene ID" value="ENSSMAG00000014643.2"/>
</dbReference>
<feature type="region of interest" description="Disordered" evidence="4">
    <location>
        <begin position="1"/>
        <end position="72"/>
    </location>
</feature>
<name>A0A8D3AUY5_SCOMX</name>
<dbReference type="PRINTS" id="PR01248">
    <property type="entry name" value="TYPE1KERATIN"/>
</dbReference>
<dbReference type="GO" id="GO:0005882">
    <property type="term" value="C:intermediate filament"/>
    <property type="evidence" value="ECO:0007669"/>
    <property type="project" value="UniProtKB-KW"/>
</dbReference>
<dbReference type="Gene3D" id="1.20.5.1160">
    <property type="entry name" value="Vasodilator-stimulated phosphoprotein"/>
    <property type="match status" value="1"/>
</dbReference>
<dbReference type="RefSeq" id="XP_035485619.1">
    <property type="nucleotide sequence ID" value="XM_035629726.2"/>
</dbReference>
<protein>
    <recommendedName>
        <fullName evidence="5">IF rod domain-containing protein</fullName>
    </recommendedName>
</protein>
<reference evidence="6" key="1">
    <citation type="submission" date="2023-05" db="EMBL/GenBank/DDBJ databases">
        <title>High-quality long-read genome of Scophthalmus maximus.</title>
        <authorList>
            <person name="Lien S."/>
            <person name="Martinez P."/>
        </authorList>
    </citation>
    <scope>NUCLEOTIDE SEQUENCE [LARGE SCALE GENOMIC DNA]</scope>
</reference>
<accession>A0A8D3AUY5</accession>
<organism evidence="6 7">
    <name type="scientific">Scophthalmus maximus</name>
    <name type="common">Turbot</name>
    <name type="synonym">Psetta maxima</name>
    <dbReference type="NCBI Taxonomy" id="52904"/>
    <lineage>
        <taxon>Eukaryota</taxon>
        <taxon>Metazoa</taxon>
        <taxon>Chordata</taxon>
        <taxon>Craniata</taxon>
        <taxon>Vertebrata</taxon>
        <taxon>Euteleostomi</taxon>
        <taxon>Actinopterygii</taxon>
        <taxon>Neopterygii</taxon>
        <taxon>Teleostei</taxon>
        <taxon>Neoteleostei</taxon>
        <taxon>Acanthomorphata</taxon>
        <taxon>Carangaria</taxon>
        <taxon>Pleuronectiformes</taxon>
        <taxon>Pleuronectoidei</taxon>
        <taxon>Scophthalmidae</taxon>
        <taxon>Scophthalmus</taxon>
    </lineage>
</organism>
<dbReference type="Gene3D" id="1.20.5.170">
    <property type="match status" value="1"/>
</dbReference>
<feature type="region of interest" description="Disordered" evidence="4">
    <location>
        <begin position="373"/>
        <end position="417"/>
    </location>
</feature>
<keyword evidence="2 3" id="KW-0175">Coiled coil</keyword>
<dbReference type="OMA" id="VMRNDTE"/>
<dbReference type="KEGG" id="smau:118305315"/>
<dbReference type="GO" id="GO:0005198">
    <property type="term" value="F:structural molecule activity"/>
    <property type="evidence" value="ECO:0007669"/>
    <property type="project" value="InterPro"/>
</dbReference>
<feature type="compositionally biased region" description="Acidic residues" evidence="4">
    <location>
        <begin position="386"/>
        <end position="395"/>
    </location>
</feature>
<proteinExistence type="predicted"/>
<feature type="compositionally biased region" description="Basic and acidic residues" evidence="4">
    <location>
        <begin position="401"/>
        <end position="417"/>
    </location>
</feature>
<evidence type="ECO:0000256" key="3">
    <source>
        <dbReference type="SAM" id="Coils"/>
    </source>
</evidence>
<dbReference type="GeneTree" id="ENSGT00940000153309"/>
<dbReference type="SUPFAM" id="SSF64593">
    <property type="entry name" value="Intermediate filament protein, coiled coil region"/>
    <property type="match status" value="2"/>
</dbReference>
<dbReference type="InterPro" id="IPR039008">
    <property type="entry name" value="IF_rod_dom"/>
</dbReference>
<dbReference type="AlphaFoldDB" id="A0A8D3AUY5"/>
<dbReference type="GeneID" id="118305315"/>
<evidence type="ECO:0000313" key="7">
    <source>
        <dbReference type="Proteomes" id="UP000694558"/>
    </source>
</evidence>
<sequence length="417" mass="47201">MPSNTAASMFGGAGGRGSRASVASLQGLRNVLRNEPDGDAAPATSAAPPAPASPAAAPAAPADDKQTLRGLNDRLSGYLDRVKQLKEENDNLEKQIDEILAKKRTTEGRDWDETEKPLDELKNKIKDIALDNAKLLLQIDNTKLANDDFKNKEDDEKKARKELENDLEVLKKAAEESKRNCEQTKKEMDLVKEELARIKREHKDDVDALRDKIRESQVTVEVDSQNSNLGQILNRIRGQYDKVAQKNLKETDEWYQSKFENIKVVESQNVEVLHSVKTEIKEQLKQKQILEIRIQTLQSTVRNLEESLRITQTEYGRRLSPLNGAIMDRAAELEKVRSQVEHKVETNRNLLCVKMKLESEINNYQQLILGMTADTESSPPNKSTPPEDDPAEAVEEGNPIKAEEKRRHQKEEKQEQI</sequence>
<feature type="compositionally biased region" description="Low complexity" evidence="4">
    <location>
        <begin position="1"/>
        <end position="10"/>
    </location>
</feature>
<dbReference type="PANTHER" id="PTHR23239">
    <property type="entry name" value="INTERMEDIATE FILAMENT"/>
    <property type="match status" value="1"/>
</dbReference>
<evidence type="ECO:0000256" key="4">
    <source>
        <dbReference type="SAM" id="MobiDB-lite"/>
    </source>
</evidence>
<evidence type="ECO:0000256" key="2">
    <source>
        <dbReference type="ARBA" id="ARBA00023054"/>
    </source>
</evidence>
<evidence type="ECO:0000313" key="6">
    <source>
        <dbReference type="Ensembl" id="ENSSMAP00000023961.1"/>
    </source>
</evidence>
<dbReference type="Gene3D" id="1.20.5.500">
    <property type="entry name" value="Single helix bin"/>
    <property type="match status" value="1"/>
</dbReference>
<gene>
    <name evidence="6" type="primary">LOC118305315</name>
</gene>
<dbReference type="SMART" id="SM01391">
    <property type="entry name" value="Filament"/>
    <property type="match status" value="1"/>
</dbReference>
<keyword evidence="1" id="KW-0403">Intermediate filament</keyword>
<dbReference type="Proteomes" id="UP000694558">
    <property type="component" value="Chromosome 1"/>
</dbReference>
<feature type="compositionally biased region" description="Low complexity" evidence="4">
    <location>
        <begin position="40"/>
        <end position="61"/>
    </location>
</feature>
<feature type="domain" description="IF rod" evidence="5">
    <location>
        <begin position="64"/>
        <end position="417"/>
    </location>
</feature>
<dbReference type="OrthoDB" id="2441647at2759"/>
<evidence type="ECO:0000259" key="5">
    <source>
        <dbReference type="PROSITE" id="PS51842"/>
    </source>
</evidence>
<dbReference type="PANTHER" id="PTHR23239:SF358">
    <property type="entry name" value="KERATIN, TYPE I CYTOSKELETAL 18"/>
    <property type="match status" value="1"/>
</dbReference>
<dbReference type="Pfam" id="PF00038">
    <property type="entry name" value="Filament"/>
    <property type="match status" value="1"/>
</dbReference>
<dbReference type="InterPro" id="IPR002957">
    <property type="entry name" value="Keratin_I"/>
</dbReference>
<reference evidence="6" key="2">
    <citation type="submission" date="2025-08" db="UniProtKB">
        <authorList>
            <consortium name="Ensembl"/>
        </authorList>
    </citation>
    <scope>IDENTIFICATION</scope>
</reference>